<dbReference type="GO" id="GO:0008911">
    <property type="term" value="F:lactaldehyde dehydrogenase (NAD+) activity"/>
    <property type="evidence" value="ECO:0007669"/>
    <property type="project" value="TreeGrafter"/>
</dbReference>
<keyword evidence="2" id="KW-0560">Oxidoreductase</keyword>
<dbReference type="RefSeq" id="WP_215504850.1">
    <property type="nucleotide sequence ID" value="NZ_CP076361.1"/>
</dbReference>
<dbReference type="Pfam" id="PF00171">
    <property type="entry name" value="Aldedh"/>
    <property type="match status" value="1"/>
</dbReference>
<dbReference type="InterPro" id="IPR016163">
    <property type="entry name" value="Ald_DH_C"/>
</dbReference>
<dbReference type="Gene3D" id="3.40.309.10">
    <property type="entry name" value="Aldehyde Dehydrogenase, Chain A, domain 2"/>
    <property type="match status" value="1"/>
</dbReference>
<dbReference type="InterPro" id="IPR015590">
    <property type="entry name" value="Aldehyde_DH_dom"/>
</dbReference>
<dbReference type="EMBL" id="CP076361">
    <property type="protein sequence ID" value="QWK89386.1"/>
    <property type="molecule type" value="Genomic_DNA"/>
</dbReference>
<protein>
    <submittedName>
        <fullName evidence="4">Aldehyde dehydrogenase family protein</fullName>
    </submittedName>
</protein>
<sequence>MTMQGHTGLTATTIAVTSPFDGRLVGTVDQTPATAIDSLLQRAEAGRRAAQQLPRHRRAAILEGAATLVAQDQEAFARLISAEAGKTIRQARKEVLRCINTLRLSSEEAKRGGGEIIPFDAFAGSERRQGWFTREPLGIIVAITPFNDPLNLVAHKLGPAIAGGNAVLLKPSELAPLSALRLVEALRAAGLPEDVVVPVVGGADLGHALVAARAARMVSFTGGFRTGEAIAAAAGLKRLAMDLGGNAPVIVMADADLAVAVESCVSGAFWAAGQNCIGTQRILIERAVYDTFRDAFVAATAALVAGDPAQETTDVGPMITEQAALRAEATVAEAVAQGARVLAGHVRWGSVYHPTVLEAVPHAARLWSEEIFAPVVTLEPFDGFDAAMDMANAIEFSLHAGIFTRNLDLALEAASRIEAGGVMINDSSDYRFDAMPFGGFKYGSLGREGVRFAYEEMTQPKVTCINRGQA</sequence>
<accession>A0A975P5U1</accession>
<dbReference type="InterPro" id="IPR016162">
    <property type="entry name" value="Ald_DH_N"/>
</dbReference>
<dbReference type="InterPro" id="IPR051020">
    <property type="entry name" value="ALDH-related_metabolic_enz"/>
</dbReference>
<dbReference type="PANTHER" id="PTHR42991:SF1">
    <property type="entry name" value="ALDEHYDE DEHYDROGENASE"/>
    <property type="match status" value="1"/>
</dbReference>
<dbReference type="SUPFAM" id="SSF53720">
    <property type="entry name" value="ALDH-like"/>
    <property type="match status" value="1"/>
</dbReference>
<evidence type="ECO:0000313" key="5">
    <source>
        <dbReference type="Proteomes" id="UP000679352"/>
    </source>
</evidence>
<organism evidence="4 5">
    <name type="scientific">Gemmobacter fulvus</name>
    <dbReference type="NCBI Taxonomy" id="2840474"/>
    <lineage>
        <taxon>Bacteria</taxon>
        <taxon>Pseudomonadati</taxon>
        <taxon>Pseudomonadota</taxon>
        <taxon>Alphaproteobacteria</taxon>
        <taxon>Rhodobacterales</taxon>
        <taxon>Paracoccaceae</taxon>
        <taxon>Gemmobacter</taxon>
    </lineage>
</organism>
<proteinExistence type="inferred from homology"/>
<feature type="domain" description="Aldehyde dehydrogenase" evidence="3">
    <location>
        <begin position="12"/>
        <end position="462"/>
    </location>
</feature>
<name>A0A975P5U1_9RHOB</name>
<dbReference type="InterPro" id="IPR016161">
    <property type="entry name" value="Ald_DH/histidinol_DH"/>
</dbReference>
<dbReference type="PANTHER" id="PTHR42991">
    <property type="entry name" value="ALDEHYDE DEHYDROGENASE"/>
    <property type="match status" value="1"/>
</dbReference>
<dbReference type="Proteomes" id="UP000679352">
    <property type="component" value="Chromosome"/>
</dbReference>
<evidence type="ECO:0000256" key="1">
    <source>
        <dbReference type="ARBA" id="ARBA00009986"/>
    </source>
</evidence>
<dbReference type="CDD" id="cd07149">
    <property type="entry name" value="ALDH_y4uC"/>
    <property type="match status" value="1"/>
</dbReference>
<gene>
    <name evidence="4" type="ORF">KM031_11015</name>
</gene>
<evidence type="ECO:0000313" key="4">
    <source>
        <dbReference type="EMBL" id="QWK89386.1"/>
    </source>
</evidence>
<dbReference type="KEGG" id="gfu:KM031_11015"/>
<evidence type="ECO:0000256" key="2">
    <source>
        <dbReference type="ARBA" id="ARBA00023002"/>
    </source>
</evidence>
<reference evidence="4" key="1">
    <citation type="submission" date="2021-06" db="EMBL/GenBank/DDBJ databases">
        <title>Direct submission.</title>
        <authorList>
            <person name="Lee C.-S."/>
            <person name="Jin L."/>
        </authorList>
    </citation>
    <scope>NUCLEOTIDE SEQUENCE</scope>
    <source>
        <strain evidence="4">Con5</strain>
    </source>
</reference>
<comment type="similarity">
    <text evidence="1">Belongs to the aldehyde dehydrogenase family.</text>
</comment>
<evidence type="ECO:0000259" key="3">
    <source>
        <dbReference type="Pfam" id="PF00171"/>
    </source>
</evidence>
<keyword evidence="5" id="KW-1185">Reference proteome</keyword>
<dbReference type="Gene3D" id="3.40.605.10">
    <property type="entry name" value="Aldehyde Dehydrogenase, Chain A, domain 1"/>
    <property type="match status" value="1"/>
</dbReference>
<dbReference type="AlphaFoldDB" id="A0A975P5U1"/>